<proteinExistence type="predicted"/>
<accession>A0A410E1N0</accession>
<organism evidence="1 2">
    <name type="scientific">Clostridium manihotivorum</name>
    <dbReference type="NCBI Taxonomy" id="2320868"/>
    <lineage>
        <taxon>Bacteria</taxon>
        <taxon>Bacillati</taxon>
        <taxon>Bacillota</taxon>
        <taxon>Clostridia</taxon>
        <taxon>Eubacteriales</taxon>
        <taxon>Clostridiaceae</taxon>
        <taxon>Clostridium</taxon>
    </lineage>
</organism>
<evidence type="ECO:0000313" key="1">
    <source>
        <dbReference type="EMBL" id="QAA35236.1"/>
    </source>
</evidence>
<keyword evidence="2" id="KW-1185">Reference proteome</keyword>
<name>A0A410E1N0_9CLOT</name>
<dbReference type="EMBL" id="CP025746">
    <property type="protein sequence ID" value="QAA35236.1"/>
    <property type="molecule type" value="Genomic_DNA"/>
</dbReference>
<dbReference type="AlphaFoldDB" id="A0A410E1N0"/>
<protein>
    <submittedName>
        <fullName evidence="1">Uncharacterized protein</fullName>
    </submittedName>
</protein>
<dbReference type="KEGG" id="cmah:C1I91_06170"/>
<reference evidence="1 2" key="1">
    <citation type="submission" date="2018-01" db="EMBL/GenBank/DDBJ databases">
        <title>Genome Sequencing and Assembly of Anaerobacter polyendosporus strain CT4.</title>
        <authorList>
            <person name="Tachaapaikoon C."/>
            <person name="Sutheeworapong S."/>
            <person name="Jenjaroenpun P."/>
            <person name="Wongsurawat T."/>
            <person name="Nookeaw I."/>
            <person name="Cheawchanlertfa P."/>
            <person name="Kosugi A."/>
            <person name="Cheevadhanarak S."/>
            <person name="Ratanakhanokchai K."/>
        </authorList>
    </citation>
    <scope>NUCLEOTIDE SEQUENCE [LARGE SCALE GENOMIC DNA]</scope>
    <source>
        <strain evidence="1 2">CT4</strain>
    </source>
</reference>
<dbReference type="OrthoDB" id="1749414at2"/>
<gene>
    <name evidence="1" type="ORF">C1I91_06170</name>
</gene>
<evidence type="ECO:0000313" key="2">
    <source>
        <dbReference type="Proteomes" id="UP000286268"/>
    </source>
</evidence>
<sequence>MTFTQLIQVQKPVYKYLRLIPDTSIRNYNSSNLAKMIFHMYKKITQQIRKEEKHFIIETKVKCSYVVDIYRDRVDFIFIVPQQYISIAKSKIRDIWPKITIEEIQGIPKFTDQVLKYQLNYKYEDALSLEVDRKSNEPLCNILNVIDIMKDIDRVTVLYNFIPTSQYTWRSDYAKTIEKFKANIPVTRDKISATYLLKMATIVFLQLVDNLLDSINELFNNTHKKHDNQMDVLELAVSTINIDKKLSAATLKKKNDVVLNTQILVVSDSSEDSRRLNNAMSVCQSYKSIELDNELIYKKVNSKVDIERYKWNIDSNKMSLNECSNLLQLPGRELLSEFKIIQKIDTLESDLPVELQQGTISIGKNTYKGNSKKAYLSNDKEFKYLTLCLIGPTRAGKTTLISNMAKDSITAKETTILFDFCGNCELSNDVSSVIDKSKVFTIDCSDFDKLQGLGYNEVEPLNDSIFEVYRCAKAKTAQLVTLVNYLNDDEEFRARMERVLEAAAVLVFIQNGPIKDVFKILQDHVSRHEYIKYAPSNQEENLEEYINTLYEIDEISKGTKDTPPQIVGTKASYTQGILSRVQKLKQNSYMELMLKKDTKNNINLVEEMQKAQLICIKMPEVMFNTEQEKDIYCTYWLTKIWGALQKRKWDIPDSEQRVKVNIIFDELYQVPNCQDFLRSKLSQIAKFSAKPIISCHYLGQISKIRNELKAANASYMLISGCDKDNFKELKEELDPYILEDLLNLKRYHSLNLIKYEGGWAKFITALPKPVK</sequence>
<dbReference type="Proteomes" id="UP000286268">
    <property type="component" value="Chromosome"/>
</dbReference>
<dbReference type="SUPFAM" id="SSF52540">
    <property type="entry name" value="P-loop containing nucleoside triphosphate hydrolases"/>
    <property type="match status" value="1"/>
</dbReference>
<dbReference type="InterPro" id="IPR027417">
    <property type="entry name" value="P-loop_NTPase"/>
</dbReference>